<accession>X1D731</accession>
<gene>
    <name evidence="3" type="ORF">S01H4_44146</name>
</gene>
<dbReference type="EMBL" id="BART01024440">
    <property type="protein sequence ID" value="GAH04090.1"/>
    <property type="molecule type" value="Genomic_DNA"/>
</dbReference>
<dbReference type="SUPFAM" id="SSF81606">
    <property type="entry name" value="PP2C-like"/>
    <property type="match status" value="1"/>
</dbReference>
<dbReference type="GO" id="GO:0016791">
    <property type="term" value="F:phosphatase activity"/>
    <property type="evidence" value="ECO:0007669"/>
    <property type="project" value="TreeGrafter"/>
</dbReference>
<protein>
    <recommendedName>
        <fullName evidence="2">PPM-type phosphatase domain-containing protein</fullName>
    </recommendedName>
</protein>
<keyword evidence="1" id="KW-0378">Hydrolase</keyword>
<dbReference type="Gene3D" id="3.60.40.10">
    <property type="entry name" value="PPM-type phosphatase domain"/>
    <property type="match status" value="1"/>
</dbReference>
<dbReference type="SMART" id="SM00331">
    <property type="entry name" value="PP2C_SIG"/>
    <property type="match status" value="1"/>
</dbReference>
<reference evidence="3" key="1">
    <citation type="journal article" date="2014" name="Front. Microbiol.">
        <title>High frequency of phylogenetically diverse reductive dehalogenase-homologous genes in deep subseafloor sedimentary metagenomes.</title>
        <authorList>
            <person name="Kawai M."/>
            <person name="Futagami T."/>
            <person name="Toyoda A."/>
            <person name="Takaki Y."/>
            <person name="Nishi S."/>
            <person name="Hori S."/>
            <person name="Arai W."/>
            <person name="Tsubouchi T."/>
            <person name="Morono Y."/>
            <person name="Uchiyama I."/>
            <person name="Ito T."/>
            <person name="Fujiyama A."/>
            <person name="Inagaki F."/>
            <person name="Takami H."/>
        </authorList>
    </citation>
    <scope>NUCLEOTIDE SEQUENCE</scope>
    <source>
        <strain evidence="3">Expedition CK06-06</strain>
    </source>
</reference>
<feature type="non-terminal residue" evidence="3">
    <location>
        <position position="281"/>
    </location>
</feature>
<evidence type="ECO:0000313" key="3">
    <source>
        <dbReference type="EMBL" id="GAH04090.1"/>
    </source>
</evidence>
<dbReference type="AlphaFoldDB" id="X1D731"/>
<dbReference type="PANTHER" id="PTHR43156:SF2">
    <property type="entry name" value="STAGE II SPORULATION PROTEIN E"/>
    <property type="match status" value="1"/>
</dbReference>
<organism evidence="3">
    <name type="scientific">marine sediment metagenome</name>
    <dbReference type="NCBI Taxonomy" id="412755"/>
    <lineage>
        <taxon>unclassified sequences</taxon>
        <taxon>metagenomes</taxon>
        <taxon>ecological metagenomes</taxon>
    </lineage>
</organism>
<feature type="domain" description="PPM-type phosphatase" evidence="2">
    <location>
        <begin position="29"/>
        <end position="281"/>
    </location>
</feature>
<evidence type="ECO:0000259" key="2">
    <source>
        <dbReference type="PROSITE" id="PS51746"/>
    </source>
</evidence>
<dbReference type="PANTHER" id="PTHR43156">
    <property type="entry name" value="STAGE II SPORULATION PROTEIN E-RELATED"/>
    <property type="match status" value="1"/>
</dbReference>
<sequence length="281" mass="31330">MSIELNFAREIQMSMLPLIFPAFPLRKEVTLFATLHPAREVGGDFYDFYFLDDDHMCFVIGDVAGKGAPGALLMAVSKTLIKSRAADDSSPSSILTHVNNELSEENESAMFVTVFLGILNVKTGELVYTNAGHNPPYIKRSDGNLQKLDAFHGPVIGAMPELTYKQDSDTLGKNDTILLYTDGVTEALDIEDQLYSDPKLVELLLAQEYKTPKEMVEVVAEDVKVFQGDAEQADDITILAIQYYGLLEETGMNKLQLKIKNQLEQLGEIEDEFFEFALQND</sequence>
<dbReference type="InterPro" id="IPR036457">
    <property type="entry name" value="PPM-type-like_dom_sf"/>
</dbReference>
<proteinExistence type="predicted"/>
<comment type="caution">
    <text evidence="3">The sequence shown here is derived from an EMBL/GenBank/DDBJ whole genome shotgun (WGS) entry which is preliminary data.</text>
</comment>
<evidence type="ECO:0000256" key="1">
    <source>
        <dbReference type="ARBA" id="ARBA00022801"/>
    </source>
</evidence>
<dbReference type="PROSITE" id="PS51746">
    <property type="entry name" value="PPM_2"/>
    <property type="match status" value="1"/>
</dbReference>
<dbReference type="Pfam" id="PF07228">
    <property type="entry name" value="SpoIIE"/>
    <property type="match status" value="1"/>
</dbReference>
<name>X1D731_9ZZZZ</name>
<dbReference type="InterPro" id="IPR052016">
    <property type="entry name" value="Bact_Sigma-Reg"/>
</dbReference>
<dbReference type="InterPro" id="IPR001932">
    <property type="entry name" value="PPM-type_phosphatase-like_dom"/>
</dbReference>